<evidence type="ECO:0000256" key="5">
    <source>
        <dbReference type="ARBA" id="ARBA00022776"/>
    </source>
</evidence>
<evidence type="ECO:0000256" key="4">
    <source>
        <dbReference type="ARBA" id="ARBA00022741"/>
    </source>
</evidence>
<evidence type="ECO:0000256" key="12">
    <source>
        <dbReference type="SAM" id="Coils"/>
    </source>
</evidence>
<dbReference type="VEuPathDB" id="MicrosporidiaDB:DI09_14p100"/>
<dbReference type="PANTHER" id="PTHR43977">
    <property type="entry name" value="STRUCTURAL MAINTENANCE OF CHROMOSOMES PROTEIN 3"/>
    <property type="match status" value="1"/>
</dbReference>
<feature type="domain" description="SMC hinge" evidence="13">
    <location>
        <begin position="512"/>
        <end position="639"/>
    </location>
</feature>
<accession>A0A098VUH4</accession>
<keyword evidence="10" id="KW-0131">Cell cycle</keyword>
<dbReference type="Proteomes" id="UP000029725">
    <property type="component" value="Unassembled WGS sequence"/>
</dbReference>
<protein>
    <recommendedName>
        <fullName evidence="11">Structural maintenance of chromosomes protein</fullName>
    </recommendedName>
</protein>
<dbReference type="GO" id="GO:0005694">
    <property type="term" value="C:chromosome"/>
    <property type="evidence" value="ECO:0007669"/>
    <property type="project" value="InterPro"/>
</dbReference>
<keyword evidence="3" id="KW-0132">Cell division</keyword>
<keyword evidence="8" id="KW-0226">DNA condensation</keyword>
<dbReference type="Pfam" id="PF02463">
    <property type="entry name" value="SMC_N"/>
    <property type="match status" value="2"/>
</dbReference>
<dbReference type="GO" id="GO:0007059">
    <property type="term" value="P:chromosome segregation"/>
    <property type="evidence" value="ECO:0007669"/>
    <property type="project" value="UniProtKB-ARBA"/>
</dbReference>
<dbReference type="OrthoDB" id="10255539at2759"/>
<dbReference type="InterPro" id="IPR027417">
    <property type="entry name" value="P-loop_NTPase"/>
</dbReference>
<comment type="subcellular location">
    <subcellularLocation>
        <location evidence="1 11">Nucleus</location>
    </subcellularLocation>
</comment>
<keyword evidence="9 11" id="KW-0539">Nucleus</keyword>
<evidence type="ECO:0000313" key="15">
    <source>
        <dbReference type="Proteomes" id="UP000029725"/>
    </source>
</evidence>
<dbReference type="SUPFAM" id="SSF52540">
    <property type="entry name" value="P-loop containing nucleoside triphosphate hydrolases"/>
    <property type="match status" value="1"/>
</dbReference>
<dbReference type="GO" id="GO:0030261">
    <property type="term" value="P:chromosome condensation"/>
    <property type="evidence" value="ECO:0007669"/>
    <property type="project" value="UniProtKB-KW"/>
</dbReference>
<dbReference type="GO" id="GO:0005634">
    <property type="term" value="C:nucleus"/>
    <property type="evidence" value="ECO:0007669"/>
    <property type="project" value="UniProtKB-SubCell"/>
</dbReference>
<keyword evidence="6" id="KW-0067">ATP-binding</keyword>
<dbReference type="InterPro" id="IPR010935">
    <property type="entry name" value="SMC_hinge"/>
</dbReference>
<comment type="caution">
    <text evidence="14">The sequence shown here is derived from an EMBL/GenBank/DDBJ whole genome shotgun (WGS) entry which is preliminary data.</text>
</comment>
<dbReference type="InterPro" id="IPR027120">
    <property type="entry name" value="Smc2_ABC"/>
</dbReference>
<evidence type="ECO:0000256" key="10">
    <source>
        <dbReference type="ARBA" id="ARBA00023306"/>
    </source>
</evidence>
<proteinExistence type="inferred from homology"/>
<dbReference type="HOGENOM" id="CLU_001042_9_0_1"/>
<dbReference type="InterPro" id="IPR003395">
    <property type="entry name" value="RecF/RecN/SMC_N"/>
</dbReference>
<dbReference type="InterPro" id="IPR036277">
    <property type="entry name" value="SMC_hinge_sf"/>
</dbReference>
<dbReference type="Gene3D" id="3.30.70.1620">
    <property type="match status" value="1"/>
</dbReference>
<dbReference type="Pfam" id="PF06470">
    <property type="entry name" value="SMC_hinge"/>
    <property type="match status" value="1"/>
</dbReference>
<dbReference type="CDD" id="cd03273">
    <property type="entry name" value="ABC_SMC2_euk"/>
    <property type="match status" value="1"/>
</dbReference>
<reference evidence="14 15" key="1">
    <citation type="submission" date="2014-04" db="EMBL/GenBank/DDBJ databases">
        <title>A new species of microsporidia sheds light on the evolution of extreme parasitism.</title>
        <authorList>
            <person name="Haag K.L."/>
            <person name="James T.Y."/>
            <person name="Larsson R."/>
            <person name="Schaer T.M."/>
            <person name="Refardt D."/>
            <person name="Pombert J.-F."/>
            <person name="Ebert D."/>
        </authorList>
    </citation>
    <scope>NUCLEOTIDE SEQUENCE [LARGE SCALE GENOMIC DNA]</scope>
    <source>
        <strain evidence="14 15">UGP3</strain>
        <tissue evidence="14">Spores</tissue>
    </source>
</reference>
<sequence>MLIEEVIIDGFKSYASRTVIGGGDPKLNAITGLNGSGKSNILDALCFVMGIENIKQIRANTLQDLIYKRGATGINFASVTVIFNNEDAQHSPVGFSSCPKIAVTRQIVLGGKNKFLINGTSVTQDRVDSLFRNANLNVNNPRFLIMQGQITKILNMKPQDLSNMLEDTAGTRVYQDHKEKAICTLLKKDAKVGEISELLSQSILPKLNSLRLERSLSLEQQSLMNELEKQEGDLAIFTYQKLLVERKSIEEKVSHLKAVLLDIENSQSSLNTQHNTLSANIEACSPKIVAIQAKIDGHSKELSLVSSKLSAYIAKKEALEESISTTEASIKRLVSSCTSPIADQAHDSRADRGHLEKISTILSEINEDLLRKEKQSALIRSSSSLSSASLDELDAKIDGLNRSISEKIPELSHQEEKIKTLDASIKQRNEKKKPVWEHTISSLEHQISEKKALIDHLNASVSLSHLPSSMELLKIKSEREYEISGVKSSCSRLKEKIASFMRFPDLRNVAQNRFHGSVASVLYLPPENRCWAYALELCIGGRMHNWVVDSETDASQLMQTASNKAHRMTVLPLAKIQGRSIARHILDKISQKASQFPNSCALPASSVIAPRDPKFSPIIDFIFGNIILTDNKELARAIAFDKNIKIKCVTKEGDIYDPSGTMTGGAKCHNPSNSPSYTTIACFSEYHDVNAKIDDMKSFLEDKVNTPLQAHASVSSLLANLNSQLSLENDALMLLSKKLSKNDHFLELRALEKDSAELDACLKQKTLLADSISHLSERVSSLSEERISLCADLSRESKLANITSEIEALVVRKASLDKEKAQLLESIAQQDLQAKILAEKKLLHERSKADLQMQLKQSKLQLEALSETGKTIQGSFSRAQEIDHKLKSELLFEKNEEQCLKEELAKVSSRISQNHSSIKKTRAELNSSKESIDSCILAINRLLKEAPQLASASFASVGSTSHIELDSKVQALRIKISEIREKIAKKSAEISFNSSKSKDSSLIQMIDSLERQESHLQKNLSRVKLDKQKIEEAIGKLNDFRESALKDTFSRVNKDFGEIIGVLLPQSFAELNFEGKSIADGVNIRIRLGSVWKNSLNELSGGQKSLVALALILAMLQFSPAPIYILDEIDAALDLSHTQHIGSLLKSKFSGAQFIIVSLKEGLFNHADVLFRTKFVDGVSIVERHQNPNKGKPKNKMS</sequence>
<keyword evidence="4" id="KW-0547">Nucleotide-binding</keyword>
<dbReference type="SUPFAM" id="SSF75553">
    <property type="entry name" value="Smc hinge domain"/>
    <property type="match status" value="1"/>
</dbReference>
<dbReference type="AlphaFoldDB" id="A0A098VUH4"/>
<name>A0A098VUH4_9MICR</name>
<dbReference type="Gene3D" id="3.40.50.300">
    <property type="entry name" value="P-loop containing nucleotide triphosphate hydrolases"/>
    <property type="match status" value="2"/>
</dbReference>
<evidence type="ECO:0000256" key="7">
    <source>
        <dbReference type="ARBA" id="ARBA00023054"/>
    </source>
</evidence>
<evidence type="ECO:0000256" key="11">
    <source>
        <dbReference type="PIRNR" id="PIRNR005719"/>
    </source>
</evidence>
<dbReference type="GO" id="GO:0016887">
    <property type="term" value="F:ATP hydrolysis activity"/>
    <property type="evidence" value="ECO:0007669"/>
    <property type="project" value="InterPro"/>
</dbReference>
<evidence type="ECO:0000256" key="3">
    <source>
        <dbReference type="ARBA" id="ARBA00022618"/>
    </source>
</evidence>
<gene>
    <name evidence="14" type="ORF">DI09_14p100</name>
</gene>
<dbReference type="GO" id="GO:0051301">
    <property type="term" value="P:cell division"/>
    <property type="evidence" value="ECO:0007669"/>
    <property type="project" value="UniProtKB-KW"/>
</dbReference>
<evidence type="ECO:0000313" key="14">
    <source>
        <dbReference type="EMBL" id="KGG52627.1"/>
    </source>
</evidence>
<keyword evidence="7 12" id="KW-0175">Coiled coil</keyword>
<dbReference type="GO" id="GO:0005524">
    <property type="term" value="F:ATP binding"/>
    <property type="evidence" value="ECO:0007669"/>
    <property type="project" value="UniProtKB-KW"/>
</dbReference>
<evidence type="ECO:0000259" key="13">
    <source>
        <dbReference type="SMART" id="SM00968"/>
    </source>
</evidence>
<evidence type="ECO:0000256" key="2">
    <source>
        <dbReference type="ARBA" id="ARBA00005231"/>
    </source>
</evidence>
<dbReference type="GeneID" id="25258463"/>
<dbReference type="RefSeq" id="XP_013239054.1">
    <property type="nucleotide sequence ID" value="XM_013383600.1"/>
</dbReference>
<dbReference type="PIRSF" id="PIRSF005719">
    <property type="entry name" value="SMC"/>
    <property type="match status" value="1"/>
</dbReference>
<evidence type="ECO:0000256" key="1">
    <source>
        <dbReference type="ARBA" id="ARBA00004123"/>
    </source>
</evidence>
<dbReference type="SMART" id="SM00968">
    <property type="entry name" value="SMC_hinge"/>
    <property type="match status" value="1"/>
</dbReference>
<comment type="similarity">
    <text evidence="2">Belongs to the SMC family. SMC2 subfamily.</text>
</comment>
<evidence type="ECO:0000256" key="8">
    <source>
        <dbReference type="ARBA" id="ARBA00023067"/>
    </source>
</evidence>
<dbReference type="InterPro" id="IPR024704">
    <property type="entry name" value="SMC"/>
</dbReference>
<evidence type="ECO:0000256" key="9">
    <source>
        <dbReference type="ARBA" id="ARBA00023242"/>
    </source>
</evidence>
<feature type="coiled-coil region" evidence="12">
    <location>
        <begin position="969"/>
        <end position="1026"/>
    </location>
</feature>
<evidence type="ECO:0000256" key="6">
    <source>
        <dbReference type="ARBA" id="ARBA00022840"/>
    </source>
</evidence>
<keyword evidence="5" id="KW-0498">Mitosis</keyword>
<keyword evidence="15" id="KW-1185">Reference proteome</keyword>
<dbReference type="Gene3D" id="1.20.1060.20">
    <property type="match status" value="1"/>
</dbReference>
<organism evidence="14 15">
    <name type="scientific">Mitosporidium daphniae</name>
    <dbReference type="NCBI Taxonomy" id="1485682"/>
    <lineage>
        <taxon>Eukaryota</taxon>
        <taxon>Fungi</taxon>
        <taxon>Fungi incertae sedis</taxon>
        <taxon>Microsporidia</taxon>
        <taxon>Mitosporidium</taxon>
    </lineage>
</organism>
<dbReference type="EMBL" id="JMKJ01000055">
    <property type="protein sequence ID" value="KGG52627.1"/>
    <property type="molecule type" value="Genomic_DNA"/>
</dbReference>